<dbReference type="OrthoDB" id="5985873at2759"/>
<name>A0A3M6URA0_POCDA</name>
<feature type="non-terminal residue" evidence="1">
    <location>
        <position position="144"/>
    </location>
</feature>
<evidence type="ECO:0000313" key="2">
    <source>
        <dbReference type="Proteomes" id="UP000275408"/>
    </source>
</evidence>
<dbReference type="Proteomes" id="UP000275408">
    <property type="component" value="Unassembled WGS sequence"/>
</dbReference>
<evidence type="ECO:0000313" key="1">
    <source>
        <dbReference type="EMBL" id="RMX56175.1"/>
    </source>
</evidence>
<proteinExistence type="predicted"/>
<sequence>KGGEVCKLRPHFLQTFSDVLSGDIAPEHVTFQEYLGDFQDFVELPSDATLDNDIKIRAVTLKSLKQAAQISSAEIQQDMELQRWPRLWPHCHLLYPCFPIHDLGPGSPMFPRLHPIKINTTYQLWSPVSKINDGCIERHSHNNI</sequence>
<feature type="non-terminal residue" evidence="1">
    <location>
        <position position="1"/>
    </location>
</feature>
<dbReference type="EMBL" id="RCHS01000897">
    <property type="protein sequence ID" value="RMX56175.1"/>
    <property type="molecule type" value="Genomic_DNA"/>
</dbReference>
<organism evidence="1 2">
    <name type="scientific">Pocillopora damicornis</name>
    <name type="common">Cauliflower coral</name>
    <name type="synonym">Millepora damicornis</name>
    <dbReference type="NCBI Taxonomy" id="46731"/>
    <lineage>
        <taxon>Eukaryota</taxon>
        <taxon>Metazoa</taxon>
        <taxon>Cnidaria</taxon>
        <taxon>Anthozoa</taxon>
        <taxon>Hexacorallia</taxon>
        <taxon>Scleractinia</taxon>
        <taxon>Astrocoeniina</taxon>
        <taxon>Pocilloporidae</taxon>
        <taxon>Pocillopora</taxon>
    </lineage>
</organism>
<accession>A0A3M6URA0</accession>
<reference evidence="1 2" key="1">
    <citation type="journal article" date="2018" name="Sci. Rep.">
        <title>Comparative analysis of the Pocillopora damicornis genome highlights role of immune system in coral evolution.</title>
        <authorList>
            <person name="Cunning R."/>
            <person name="Bay R.A."/>
            <person name="Gillette P."/>
            <person name="Baker A.C."/>
            <person name="Traylor-Knowles N."/>
        </authorList>
    </citation>
    <scope>NUCLEOTIDE SEQUENCE [LARGE SCALE GENOMIC DNA]</scope>
    <source>
        <strain evidence="1">RSMAS</strain>
        <tissue evidence="1">Whole animal</tissue>
    </source>
</reference>
<dbReference type="AlphaFoldDB" id="A0A3M6URA0"/>
<gene>
    <name evidence="1" type="ORF">pdam_00022634</name>
</gene>
<protein>
    <submittedName>
        <fullName evidence="1">Uncharacterized protein</fullName>
    </submittedName>
</protein>
<comment type="caution">
    <text evidence="1">The sequence shown here is derived from an EMBL/GenBank/DDBJ whole genome shotgun (WGS) entry which is preliminary data.</text>
</comment>
<keyword evidence="2" id="KW-1185">Reference proteome</keyword>